<keyword evidence="2" id="KW-0812">Transmembrane</keyword>
<proteinExistence type="predicted"/>
<evidence type="ECO:0000256" key="2">
    <source>
        <dbReference type="SAM" id="Phobius"/>
    </source>
</evidence>
<sequence length="355" mass="36522">MLMRNTTMLANQEGINIPSKAIYVEHPPKSNRPPYFIHSAFTLLTMLFTTLILIFTIAAHAFRPPFLPRRDVATSACTSASTLLPVTLTSIFPASTIGASGRVQVTGGGSLVYTTALPTIGPDGPGLHVYTVTTGCPAPGGSQCQRPATNECPPGFTTTAVVCHVCGEHPVTVVLTLPSATATGTHWLPDSYGSENNKYPNTGCKNGSCAHGPVPSSLIKIVHPTSLDAAMTTGSLFSSSFPGAPGSSYNSGASKNTGNTRPSSIAQHPGSPEPAGSAIGPDSQRPTMGSNNGATRGEVAQETISSTYPSDKATGAVSTIVQVTGSSSINRAANAILLWLMAASVLACGSAYIEF</sequence>
<comment type="caution">
    <text evidence="3">The sequence shown here is derived from an EMBL/GenBank/DDBJ whole genome shotgun (WGS) entry which is preliminary data.</text>
</comment>
<feature type="compositionally biased region" description="Polar residues" evidence="1">
    <location>
        <begin position="284"/>
        <end position="294"/>
    </location>
</feature>
<feature type="region of interest" description="Disordered" evidence="1">
    <location>
        <begin position="248"/>
        <end position="298"/>
    </location>
</feature>
<protein>
    <submittedName>
        <fullName evidence="3">Uncharacterized protein</fullName>
    </submittedName>
</protein>
<organism evidence="3 4">
    <name type="scientific">Fusarium floridanum</name>
    <dbReference type="NCBI Taxonomy" id="1325733"/>
    <lineage>
        <taxon>Eukaryota</taxon>
        <taxon>Fungi</taxon>
        <taxon>Dikarya</taxon>
        <taxon>Ascomycota</taxon>
        <taxon>Pezizomycotina</taxon>
        <taxon>Sordariomycetes</taxon>
        <taxon>Hypocreomycetidae</taxon>
        <taxon>Hypocreales</taxon>
        <taxon>Nectriaceae</taxon>
        <taxon>Fusarium</taxon>
        <taxon>Fusarium solani species complex</taxon>
    </lineage>
</organism>
<gene>
    <name evidence="3" type="ORF">CEP51_016212</name>
</gene>
<dbReference type="Proteomes" id="UP000287972">
    <property type="component" value="Unassembled WGS sequence"/>
</dbReference>
<evidence type="ECO:0000313" key="3">
    <source>
        <dbReference type="EMBL" id="RSL44504.1"/>
    </source>
</evidence>
<dbReference type="EMBL" id="NKCL01001054">
    <property type="protein sequence ID" value="RSL44504.1"/>
    <property type="molecule type" value="Genomic_DNA"/>
</dbReference>
<keyword evidence="2" id="KW-0472">Membrane</keyword>
<keyword evidence="2" id="KW-1133">Transmembrane helix</keyword>
<name>A0A428NUM4_9HYPO</name>
<feature type="transmembrane region" description="Helical" evidence="2">
    <location>
        <begin position="35"/>
        <end position="62"/>
    </location>
</feature>
<reference evidence="3 4" key="1">
    <citation type="submission" date="2017-06" db="EMBL/GenBank/DDBJ databases">
        <title>Comparative genomic analysis of Ambrosia Fusariam Clade fungi.</title>
        <authorList>
            <person name="Stajich J.E."/>
            <person name="Carrillo J."/>
            <person name="Kijimoto T."/>
            <person name="Eskalen A."/>
            <person name="O'Donnell K."/>
            <person name="Kasson M."/>
        </authorList>
    </citation>
    <scope>NUCLEOTIDE SEQUENCE [LARGE SCALE GENOMIC DNA]</scope>
    <source>
        <strain evidence="3 4">NRRL62606</strain>
    </source>
</reference>
<feature type="compositionally biased region" description="Polar residues" evidence="1">
    <location>
        <begin position="249"/>
        <end position="266"/>
    </location>
</feature>
<keyword evidence="4" id="KW-1185">Reference proteome</keyword>
<dbReference type="AlphaFoldDB" id="A0A428NUM4"/>
<accession>A0A428NUM4</accession>
<evidence type="ECO:0000256" key="1">
    <source>
        <dbReference type="SAM" id="MobiDB-lite"/>
    </source>
</evidence>
<evidence type="ECO:0000313" key="4">
    <source>
        <dbReference type="Proteomes" id="UP000287972"/>
    </source>
</evidence>